<evidence type="ECO:0000313" key="2">
    <source>
        <dbReference type="Proteomes" id="UP001177021"/>
    </source>
</evidence>
<dbReference type="Proteomes" id="UP001177021">
    <property type="component" value="Unassembled WGS sequence"/>
</dbReference>
<gene>
    <name evidence="1" type="ORF">MILVUS5_LOCUS38766</name>
</gene>
<name>A0ACB0M5J5_TRIPR</name>
<protein>
    <submittedName>
        <fullName evidence="1">Uncharacterized protein</fullName>
    </submittedName>
</protein>
<organism evidence="1 2">
    <name type="scientific">Trifolium pratense</name>
    <name type="common">Red clover</name>
    <dbReference type="NCBI Taxonomy" id="57577"/>
    <lineage>
        <taxon>Eukaryota</taxon>
        <taxon>Viridiplantae</taxon>
        <taxon>Streptophyta</taxon>
        <taxon>Embryophyta</taxon>
        <taxon>Tracheophyta</taxon>
        <taxon>Spermatophyta</taxon>
        <taxon>Magnoliopsida</taxon>
        <taxon>eudicotyledons</taxon>
        <taxon>Gunneridae</taxon>
        <taxon>Pentapetalae</taxon>
        <taxon>rosids</taxon>
        <taxon>fabids</taxon>
        <taxon>Fabales</taxon>
        <taxon>Fabaceae</taxon>
        <taxon>Papilionoideae</taxon>
        <taxon>50 kb inversion clade</taxon>
        <taxon>NPAAA clade</taxon>
        <taxon>Hologalegina</taxon>
        <taxon>IRL clade</taxon>
        <taxon>Trifolieae</taxon>
        <taxon>Trifolium</taxon>
    </lineage>
</organism>
<keyword evidence="2" id="KW-1185">Reference proteome</keyword>
<reference evidence="1" key="1">
    <citation type="submission" date="2023-10" db="EMBL/GenBank/DDBJ databases">
        <authorList>
            <person name="Rodriguez Cubillos JULIANA M."/>
            <person name="De Vega J."/>
        </authorList>
    </citation>
    <scope>NUCLEOTIDE SEQUENCE</scope>
</reference>
<sequence>MFFLRFQKLLANMTQSMVVVREVISPFLLRMPQEASACYRVFIQTRPKYGMSYGFDPKIKQPHSGECCYERGICIRCRDTFNEEQLKEEKSLEGQEYFALVTCSYELFMDPKRVAKHFNGNLGKAMGAFNRLSEAERKEWVDIAKQSILVEEAAAKAEERLPFWESKLEEKKMEANRRAVPRKRKASPMSSLDIEIAKWEKFCKGGEAMKKFAESKKDAEKGASSSNNAEK</sequence>
<evidence type="ECO:0000313" key="1">
    <source>
        <dbReference type="EMBL" id="CAJ2675856.1"/>
    </source>
</evidence>
<comment type="caution">
    <text evidence="1">The sequence shown here is derived from an EMBL/GenBank/DDBJ whole genome shotgun (WGS) entry which is preliminary data.</text>
</comment>
<accession>A0ACB0M5J5</accession>
<dbReference type="EMBL" id="CASHSV030000716">
    <property type="protein sequence ID" value="CAJ2675856.1"/>
    <property type="molecule type" value="Genomic_DNA"/>
</dbReference>
<proteinExistence type="predicted"/>